<name>A0AAV2H487_LYMST</name>
<dbReference type="NCBIfam" id="TIGR00152">
    <property type="entry name" value="dephospho-CoA kinase"/>
    <property type="match status" value="1"/>
</dbReference>
<dbReference type="PANTHER" id="PTHR10695">
    <property type="entry name" value="DEPHOSPHO-COA KINASE-RELATED"/>
    <property type="match status" value="1"/>
</dbReference>
<evidence type="ECO:0000313" key="6">
    <source>
        <dbReference type="Proteomes" id="UP001497497"/>
    </source>
</evidence>
<gene>
    <name evidence="5" type="ORF">GSLYS_00002647001</name>
</gene>
<organism evidence="5 6">
    <name type="scientific">Lymnaea stagnalis</name>
    <name type="common">Great pond snail</name>
    <name type="synonym">Helix stagnalis</name>
    <dbReference type="NCBI Taxonomy" id="6523"/>
    <lineage>
        <taxon>Eukaryota</taxon>
        <taxon>Metazoa</taxon>
        <taxon>Spiralia</taxon>
        <taxon>Lophotrochozoa</taxon>
        <taxon>Mollusca</taxon>
        <taxon>Gastropoda</taxon>
        <taxon>Heterobranchia</taxon>
        <taxon>Euthyneura</taxon>
        <taxon>Panpulmonata</taxon>
        <taxon>Hygrophila</taxon>
        <taxon>Lymnaeoidea</taxon>
        <taxon>Lymnaeidae</taxon>
        <taxon>Lymnaea</taxon>
    </lineage>
</organism>
<dbReference type="Proteomes" id="UP001497497">
    <property type="component" value="Unassembled WGS sequence"/>
</dbReference>
<dbReference type="CDD" id="cd02022">
    <property type="entry name" value="DPCK"/>
    <property type="match status" value="1"/>
</dbReference>
<dbReference type="PROSITE" id="PS51219">
    <property type="entry name" value="DPCK"/>
    <property type="match status" value="1"/>
</dbReference>
<keyword evidence="3" id="KW-0067">ATP-binding</keyword>
<sequence length="225" mass="25651">MFLVGLTGGIASGKSTVTKIFREDLNCACIDADIIARKVVEPGKPAYKKIRSEFGDEILLMDGKLNRDKLGSIIFHDAEKRQKLNAIVHPAIKKQMLWEICLYFLKGYQFVILDIPLLFETKQMLPYISFSIVVFCHEDQQLQRLMERNKLSEEDARARMRAQLSLSEKCSLCTYTIDNTGSKELTRQNVLQVHSKLCASKKHLFIRLGLLLLCFVAFGACKVFL</sequence>
<dbReference type="GO" id="GO:0005524">
    <property type="term" value="F:ATP binding"/>
    <property type="evidence" value="ECO:0007669"/>
    <property type="project" value="UniProtKB-KW"/>
</dbReference>
<keyword evidence="2" id="KW-0547">Nucleotide-binding</keyword>
<dbReference type="GO" id="GO:0004140">
    <property type="term" value="F:dephospho-CoA kinase activity"/>
    <property type="evidence" value="ECO:0007669"/>
    <property type="project" value="InterPro"/>
</dbReference>
<dbReference type="Pfam" id="PF01121">
    <property type="entry name" value="CoaE"/>
    <property type="match status" value="1"/>
</dbReference>
<evidence type="ECO:0000256" key="2">
    <source>
        <dbReference type="ARBA" id="ARBA00022741"/>
    </source>
</evidence>
<dbReference type="HAMAP" id="MF_00376">
    <property type="entry name" value="Dephospho_CoA_kinase"/>
    <property type="match status" value="1"/>
</dbReference>
<dbReference type="EMBL" id="CAXITT010000033">
    <property type="protein sequence ID" value="CAL1528477.1"/>
    <property type="molecule type" value="Genomic_DNA"/>
</dbReference>
<dbReference type="GO" id="GO:0005737">
    <property type="term" value="C:cytoplasm"/>
    <property type="evidence" value="ECO:0007669"/>
    <property type="project" value="UniProtKB-ARBA"/>
</dbReference>
<dbReference type="PANTHER" id="PTHR10695:SF46">
    <property type="entry name" value="BIFUNCTIONAL COENZYME A SYNTHASE-RELATED"/>
    <property type="match status" value="1"/>
</dbReference>
<proteinExistence type="inferred from homology"/>
<dbReference type="FunFam" id="3.40.50.300:FF:000485">
    <property type="entry name" value="Dephospho-CoA kinase CAB5"/>
    <property type="match status" value="1"/>
</dbReference>
<accession>A0AAV2H487</accession>
<evidence type="ECO:0000256" key="3">
    <source>
        <dbReference type="ARBA" id="ARBA00022840"/>
    </source>
</evidence>
<keyword evidence="6" id="KW-1185">Reference proteome</keyword>
<dbReference type="GO" id="GO:0015937">
    <property type="term" value="P:coenzyme A biosynthetic process"/>
    <property type="evidence" value="ECO:0007669"/>
    <property type="project" value="InterPro"/>
</dbReference>
<evidence type="ECO:0000256" key="1">
    <source>
        <dbReference type="ARBA" id="ARBA00009018"/>
    </source>
</evidence>
<dbReference type="AlphaFoldDB" id="A0AAV2H487"/>
<reference evidence="5 6" key="1">
    <citation type="submission" date="2024-04" db="EMBL/GenBank/DDBJ databases">
        <authorList>
            <consortium name="Genoscope - CEA"/>
            <person name="William W."/>
        </authorList>
    </citation>
    <scope>NUCLEOTIDE SEQUENCE [LARGE SCALE GENOMIC DNA]</scope>
</reference>
<dbReference type="InterPro" id="IPR001977">
    <property type="entry name" value="Depp_CoAkinase"/>
</dbReference>
<comment type="similarity">
    <text evidence="1">Belongs to the CoaE family.</text>
</comment>
<comment type="caution">
    <text evidence="5">The sequence shown here is derived from an EMBL/GenBank/DDBJ whole genome shotgun (WGS) entry which is preliminary data.</text>
</comment>
<protein>
    <recommendedName>
        <fullName evidence="4">Dephospho-CoA kinase domain-containing protein</fullName>
    </recommendedName>
</protein>
<evidence type="ECO:0000256" key="4">
    <source>
        <dbReference type="ARBA" id="ARBA00044157"/>
    </source>
</evidence>
<dbReference type="SUPFAM" id="SSF52540">
    <property type="entry name" value="P-loop containing nucleoside triphosphate hydrolases"/>
    <property type="match status" value="1"/>
</dbReference>
<dbReference type="InterPro" id="IPR027417">
    <property type="entry name" value="P-loop_NTPase"/>
</dbReference>
<evidence type="ECO:0000313" key="5">
    <source>
        <dbReference type="EMBL" id="CAL1528477.1"/>
    </source>
</evidence>
<dbReference type="Gene3D" id="3.40.50.300">
    <property type="entry name" value="P-loop containing nucleotide triphosphate hydrolases"/>
    <property type="match status" value="1"/>
</dbReference>